<evidence type="ECO:0000313" key="1">
    <source>
        <dbReference type="EMBL" id="CEK74075.1"/>
    </source>
</evidence>
<dbReference type="EMBL" id="HACG01027210">
    <property type="protein sequence ID" value="CEK74075.1"/>
    <property type="molecule type" value="Transcribed_RNA"/>
</dbReference>
<gene>
    <name evidence="1" type="primary">ORF89533</name>
</gene>
<accession>A0A0B7A2A1</accession>
<proteinExistence type="predicted"/>
<sequence>MNNQVDHDEHECEEYELDDEADLYEDAVASKCQQETQKVIRGITTRLCSSRHSDIYI</sequence>
<name>A0A0B7A2A1_9EUPU</name>
<dbReference type="AlphaFoldDB" id="A0A0B7A2A1"/>
<reference evidence="1" key="1">
    <citation type="submission" date="2014-12" db="EMBL/GenBank/DDBJ databases">
        <title>Insight into the proteome of Arion vulgaris.</title>
        <authorList>
            <person name="Aradska J."/>
            <person name="Bulat T."/>
            <person name="Smidak R."/>
            <person name="Sarate P."/>
            <person name="Gangsoo J."/>
            <person name="Sialana F."/>
            <person name="Bilban M."/>
            <person name="Lubec G."/>
        </authorList>
    </citation>
    <scope>NUCLEOTIDE SEQUENCE</scope>
    <source>
        <tissue evidence="1">Skin</tissue>
    </source>
</reference>
<organism evidence="1">
    <name type="scientific">Arion vulgaris</name>
    <dbReference type="NCBI Taxonomy" id="1028688"/>
    <lineage>
        <taxon>Eukaryota</taxon>
        <taxon>Metazoa</taxon>
        <taxon>Spiralia</taxon>
        <taxon>Lophotrochozoa</taxon>
        <taxon>Mollusca</taxon>
        <taxon>Gastropoda</taxon>
        <taxon>Heterobranchia</taxon>
        <taxon>Euthyneura</taxon>
        <taxon>Panpulmonata</taxon>
        <taxon>Eupulmonata</taxon>
        <taxon>Stylommatophora</taxon>
        <taxon>Helicina</taxon>
        <taxon>Arionoidea</taxon>
        <taxon>Arionidae</taxon>
        <taxon>Arion</taxon>
    </lineage>
</organism>
<protein>
    <submittedName>
        <fullName evidence="1">Uncharacterized protein</fullName>
    </submittedName>
</protein>